<feature type="compositionally biased region" description="Basic and acidic residues" evidence="1">
    <location>
        <begin position="117"/>
        <end position="130"/>
    </location>
</feature>
<dbReference type="AlphaFoldDB" id="A0A026W412"/>
<reference evidence="2 3" key="1">
    <citation type="journal article" date="2014" name="Curr. Biol.">
        <title>The genome of the clonal raider ant Cerapachys biroi.</title>
        <authorList>
            <person name="Oxley P.R."/>
            <person name="Ji L."/>
            <person name="Fetter-Pruneda I."/>
            <person name="McKenzie S.K."/>
            <person name="Li C."/>
            <person name="Hu H."/>
            <person name="Zhang G."/>
            <person name="Kronauer D.J."/>
        </authorList>
    </citation>
    <scope>NUCLEOTIDE SEQUENCE [LARGE SCALE GENOMIC DNA]</scope>
</reference>
<evidence type="ECO:0000313" key="2">
    <source>
        <dbReference type="EMBL" id="EZA50743.1"/>
    </source>
</evidence>
<proteinExistence type="predicted"/>
<feature type="region of interest" description="Disordered" evidence="1">
    <location>
        <begin position="96"/>
        <end position="130"/>
    </location>
</feature>
<sequence>MHFGICDINLRASPDLRRYRISEITTESENVIEKRATLNERIRRILELEKSSRLGAISWSISGWQGRRWWSVAVVVVAVLTRRVEEFGGGCCTSSSAVGVTREKKKKTKTTTSATRSKAEYRGGMKRRQE</sequence>
<evidence type="ECO:0000313" key="3">
    <source>
        <dbReference type="Proteomes" id="UP000053097"/>
    </source>
</evidence>
<accession>A0A026W412</accession>
<keyword evidence="3" id="KW-1185">Reference proteome</keyword>
<gene>
    <name evidence="2" type="ORF">X777_10793</name>
</gene>
<dbReference type="Proteomes" id="UP000053097">
    <property type="component" value="Unassembled WGS sequence"/>
</dbReference>
<dbReference type="EMBL" id="KK107447">
    <property type="protein sequence ID" value="EZA50743.1"/>
    <property type="molecule type" value="Genomic_DNA"/>
</dbReference>
<protein>
    <submittedName>
        <fullName evidence="2">Uncharacterized protein</fullName>
    </submittedName>
</protein>
<organism evidence="2 3">
    <name type="scientific">Ooceraea biroi</name>
    <name type="common">Clonal raider ant</name>
    <name type="synonym">Cerapachys biroi</name>
    <dbReference type="NCBI Taxonomy" id="2015173"/>
    <lineage>
        <taxon>Eukaryota</taxon>
        <taxon>Metazoa</taxon>
        <taxon>Ecdysozoa</taxon>
        <taxon>Arthropoda</taxon>
        <taxon>Hexapoda</taxon>
        <taxon>Insecta</taxon>
        <taxon>Pterygota</taxon>
        <taxon>Neoptera</taxon>
        <taxon>Endopterygota</taxon>
        <taxon>Hymenoptera</taxon>
        <taxon>Apocrita</taxon>
        <taxon>Aculeata</taxon>
        <taxon>Formicoidea</taxon>
        <taxon>Formicidae</taxon>
        <taxon>Dorylinae</taxon>
        <taxon>Ooceraea</taxon>
    </lineage>
</organism>
<evidence type="ECO:0000256" key="1">
    <source>
        <dbReference type="SAM" id="MobiDB-lite"/>
    </source>
</evidence>
<name>A0A026W412_OOCBI</name>